<evidence type="ECO:0000256" key="1">
    <source>
        <dbReference type="SAM" id="Phobius"/>
    </source>
</evidence>
<accession>A0A658QVI9</accession>
<dbReference type="InterPro" id="IPR007404">
    <property type="entry name" value="YdjM-like"/>
</dbReference>
<dbReference type="Proteomes" id="UP000198263">
    <property type="component" value="Unassembled WGS sequence"/>
</dbReference>
<reference evidence="2 3" key="1">
    <citation type="submission" date="2016-01" db="EMBL/GenBank/DDBJ databases">
        <authorList>
            <person name="Peeters C."/>
        </authorList>
    </citation>
    <scope>NUCLEOTIDE SEQUENCE [LARGE SCALE GENOMIC DNA]</scope>
    <source>
        <strain evidence="2">LMG 29315</strain>
    </source>
</reference>
<evidence type="ECO:0000313" key="2">
    <source>
        <dbReference type="EMBL" id="SAL26508.1"/>
    </source>
</evidence>
<keyword evidence="3" id="KW-1185">Reference proteome</keyword>
<dbReference type="Pfam" id="PF04307">
    <property type="entry name" value="YdjM"/>
    <property type="match status" value="1"/>
</dbReference>
<feature type="transmembrane region" description="Helical" evidence="1">
    <location>
        <begin position="35"/>
        <end position="56"/>
    </location>
</feature>
<dbReference type="EMBL" id="FCNV02000003">
    <property type="protein sequence ID" value="SAL26508.1"/>
    <property type="molecule type" value="Genomic_DNA"/>
</dbReference>
<feature type="transmembrane region" description="Helical" evidence="1">
    <location>
        <begin position="68"/>
        <end position="86"/>
    </location>
</feature>
<sequence length="168" mass="18241">MASSKAHHATGWAAGIIAAALVSKAASAGYLSCALAVLGGVVGATAPDWLEVAWWTRKRKLWITHRTLTHWGIGWAALFALSWHFLGQHPAVPFAFGFACGGIMHLLADWPNPLGVPWIAGRHSLKLWTSGHCDLFIVGGAWMAALYVADGIWFHHEYGRMLLHALRA</sequence>
<gene>
    <name evidence="2" type="ORF">AWB72_02042</name>
</gene>
<name>A0A658QVI9_9BURK</name>
<proteinExistence type="predicted"/>
<organism evidence="2 3">
    <name type="scientific">Caballeronia concitans</name>
    <dbReference type="NCBI Taxonomy" id="1777133"/>
    <lineage>
        <taxon>Bacteria</taxon>
        <taxon>Pseudomonadati</taxon>
        <taxon>Pseudomonadota</taxon>
        <taxon>Betaproteobacteria</taxon>
        <taxon>Burkholderiales</taxon>
        <taxon>Burkholderiaceae</taxon>
        <taxon>Caballeronia</taxon>
    </lineage>
</organism>
<comment type="caution">
    <text evidence="2">The sequence shown here is derived from an EMBL/GenBank/DDBJ whole genome shotgun (WGS) entry which is preliminary data.</text>
</comment>
<evidence type="ECO:0000313" key="3">
    <source>
        <dbReference type="Proteomes" id="UP000198263"/>
    </source>
</evidence>
<keyword evidence="1" id="KW-0472">Membrane</keyword>
<dbReference type="AlphaFoldDB" id="A0A658QVI9"/>
<keyword evidence="1" id="KW-1133">Transmembrane helix</keyword>
<feature type="transmembrane region" description="Helical" evidence="1">
    <location>
        <begin position="92"/>
        <end position="112"/>
    </location>
</feature>
<feature type="transmembrane region" description="Helical" evidence="1">
    <location>
        <begin position="133"/>
        <end position="154"/>
    </location>
</feature>
<protein>
    <submittedName>
        <fullName evidence="2">Membrane protein</fullName>
    </submittedName>
</protein>
<dbReference type="RefSeq" id="WP_040052082.1">
    <property type="nucleotide sequence ID" value="NZ_FCNV02000003.1"/>
</dbReference>
<keyword evidence="1" id="KW-0812">Transmembrane</keyword>
<dbReference type="OrthoDB" id="6163946at2"/>